<dbReference type="Proteomes" id="UP001367508">
    <property type="component" value="Unassembled WGS sequence"/>
</dbReference>
<dbReference type="PANTHER" id="PTHR46504:SF2">
    <property type="entry name" value="TRNASE Z TRZ1"/>
    <property type="match status" value="1"/>
</dbReference>
<comment type="caution">
    <text evidence="2">The sequence shown here is derived from an EMBL/GenBank/DDBJ whole genome shotgun (WGS) entry which is preliminary data.</text>
</comment>
<name>A0AAN9K098_CANGL</name>
<gene>
    <name evidence="2" type="ORF">VNO77_42229</name>
</gene>
<evidence type="ECO:0000313" key="3">
    <source>
        <dbReference type="Proteomes" id="UP001367508"/>
    </source>
</evidence>
<sequence>MGLCHKYNEDQDLNLLSLRSLLCPVVLSPSSSFTGSSFQSALWFVDLIGSGLLAYQAKGPAGLFLGLIIKHACNQFKPKNPITVLPIVNYFMESGGEEPKSVREIRGSDSSSKKSKDLNIEGYQVGGLSIGGHETCVIFPTLKVAFDIGRCPPRAVSQDFLLISHAHMDHIGGLPMYVATRGLYRMKPPTIIVPISVKEDVEKLFEIHRKMDQSELKHNLIGLDVGEEFYLRKDLKVKAFRTYHVIPSQGYLLYSVRQKLKPEYLGLSGNEIKNLKSSGIEITYTLTEPEIAFTGDTMSDFIVDENNTDVLQARVLVLECTFVNNSITVEHAKDYGHTHLSEIISYAERLQNRAILLIHFSARYTLEEIQQAVSALPPSLAGRTFALTEGNPHFADKHVCNYDFHITDTRRFLPHLQPFLSHSSPCSSNPNPSIYMNTIQKKFTNFLEQTKTIVMALHTVQSPHRGNASSSHFPLQLSLSHVLSHLKCRRSLHLLQTLSS</sequence>
<dbReference type="PANTHER" id="PTHR46504">
    <property type="entry name" value="TRNASE Z TRZ1"/>
    <property type="match status" value="1"/>
</dbReference>
<dbReference type="Pfam" id="PF12706">
    <property type="entry name" value="Lactamase_B_2"/>
    <property type="match status" value="1"/>
</dbReference>
<proteinExistence type="predicted"/>
<accession>A0AAN9K098</accession>
<dbReference type="InterPro" id="IPR001279">
    <property type="entry name" value="Metallo-B-lactamas"/>
</dbReference>
<dbReference type="AlphaFoldDB" id="A0AAN9K098"/>
<dbReference type="InterPro" id="IPR036866">
    <property type="entry name" value="RibonucZ/Hydroxyglut_hydro"/>
</dbReference>
<keyword evidence="3" id="KW-1185">Reference proteome</keyword>
<protein>
    <recommendedName>
        <fullName evidence="1">Metallo-beta-lactamase domain-containing protein</fullName>
    </recommendedName>
</protein>
<dbReference type="EMBL" id="JAYMYQ010000010">
    <property type="protein sequence ID" value="KAK7308610.1"/>
    <property type="molecule type" value="Genomic_DNA"/>
</dbReference>
<evidence type="ECO:0000313" key="2">
    <source>
        <dbReference type="EMBL" id="KAK7308610.1"/>
    </source>
</evidence>
<dbReference type="Gene3D" id="3.60.15.10">
    <property type="entry name" value="Ribonuclease Z/Hydroxyacylglutathione hydrolase-like"/>
    <property type="match status" value="1"/>
</dbReference>
<dbReference type="SUPFAM" id="SSF56281">
    <property type="entry name" value="Metallo-hydrolase/oxidoreductase"/>
    <property type="match status" value="1"/>
</dbReference>
<feature type="domain" description="Metallo-beta-lactamase" evidence="1">
    <location>
        <begin position="157"/>
        <end position="360"/>
    </location>
</feature>
<organism evidence="2 3">
    <name type="scientific">Canavalia gladiata</name>
    <name type="common">Sword bean</name>
    <name type="synonym">Dolichos gladiatus</name>
    <dbReference type="NCBI Taxonomy" id="3824"/>
    <lineage>
        <taxon>Eukaryota</taxon>
        <taxon>Viridiplantae</taxon>
        <taxon>Streptophyta</taxon>
        <taxon>Embryophyta</taxon>
        <taxon>Tracheophyta</taxon>
        <taxon>Spermatophyta</taxon>
        <taxon>Magnoliopsida</taxon>
        <taxon>eudicotyledons</taxon>
        <taxon>Gunneridae</taxon>
        <taxon>Pentapetalae</taxon>
        <taxon>rosids</taxon>
        <taxon>fabids</taxon>
        <taxon>Fabales</taxon>
        <taxon>Fabaceae</taxon>
        <taxon>Papilionoideae</taxon>
        <taxon>50 kb inversion clade</taxon>
        <taxon>NPAAA clade</taxon>
        <taxon>indigoferoid/millettioid clade</taxon>
        <taxon>Phaseoleae</taxon>
        <taxon>Canavalia</taxon>
    </lineage>
</organism>
<evidence type="ECO:0000259" key="1">
    <source>
        <dbReference type="Pfam" id="PF12706"/>
    </source>
</evidence>
<reference evidence="2 3" key="1">
    <citation type="submission" date="2024-01" db="EMBL/GenBank/DDBJ databases">
        <title>The genomes of 5 underutilized Papilionoideae crops provide insights into root nodulation and disease resistanc.</title>
        <authorList>
            <person name="Jiang F."/>
        </authorList>
    </citation>
    <scope>NUCLEOTIDE SEQUENCE [LARGE SCALE GENOMIC DNA]</scope>
    <source>
        <strain evidence="2">LVBAO_FW01</strain>
        <tissue evidence="2">Leaves</tissue>
    </source>
</reference>
<dbReference type="CDD" id="cd16272">
    <property type="entry name" value="RNaseZ_MBL-fold"/>
    <property type="match status" value="1"/>
</dbReference>